<organism evidence="1 2">
    <name type="scientific">Sphingobacterium pedocola</name>
    <dbReference type="NCBI Taxonomy" id="2082722"/>
    <lineage>
        <taxon>Bacteria</taxon>
        <taxon>Pseudomonadati</taxon>
        <taxon>Bacteroidota</taxon>
        <taxon>Sphingobacteriia</taxon>
        <taxon>Sphingobacteriales</taxon>
        <taxon>Sphingobacteriaceae</taxon>
        <taxon>Sphingobacterium</taxon>
    </lineage>
</organism>
<sequence>MKQQVLTDNQIDNCLMKRLHYIFFSLIVLLTGCEKNEPIVFKKEDAALQLWFGTTNQVLDSVSFNFSYMTSDTDSVVFNARILGKPLDHDIEFELSPEGDADLVYFALPKFIIKAGEVEVKYPIYFEKPDNYQEFKTAEGVILFKLKPSPMFKEGNKEMSALKISLKNSLAKPDNWDSALFPYSSLNTYFGAYSNRKFEFMIETLGVSYFNVFLSTNAAQNTDPKAISSIFANYYASICRTTLAEYNATHTNPMIDEDTQIPVTF</sequence>
<dbReference type="InterPro" id="IPR032299">
    <property type="entry name" value="DUF4843"/>
</dbReference>
<gene>
    <name evidence="1" type="ORF">C4F40_04215</name>
</gene>
<reference evidence="1 2" key="1">
    <citation type="submission" date="2018-02" db="EMBL/GenBank/DDBJ databases">
        <title>Sphingobacterium KA21.</title>
        <authorList>
            <person name="Vasarhelyi B.M."/>
            <person name="Deshmukh S."/>
            <person name="Balint B."/>
            <person name="Kukolya J."/>
        </authorList>
    </citation>
    <scope>NUCLEOTIDE SEQUENCE [LARGE SCALE GENOMIC DNA]</scope>
    <source>
        <strain evidence="1 2">Ka21</strain>
    </source>
</reference>
<evidence type="ECO:0008006" key="3">
    <source>
        <dbReference type="Google" id="ProtNLM"/>
    </source>
</evidence>
<accession>A0ABR9T4V9</accession>
<dbReference type="PROSITE" id="PS51257">
    <property type="entry name" value="PROKAR_LIPOPROTEIN"/>
    <property type="match status" value="1"/>
</dbReference>
<dbReference type="Pfam" id="PF16132">
    <property type="entry name" value="DUF4843"/>
    <property type="match status" value="1"/>
</dbReference>
<name>A0ABR9T4V9_9SPHI</name>
<comment type="caution">
    <text evidence="1">The sequence shown here is derived from an EMBL/GenBank/DDBJ whole genome shotgun (WGS) entry which is preliminary data.</text>
</comment>
<dbReference type="Proteomes" id="UP000618319">
    <property type="component" value="Unassembled WGS sequence"/>
</dbReference>
<proteinExistence type="predicted"/>
<evidence type="ECO:0000313" key="2">
    <source>
        <dbReference type="Proteomes" id="UP000618319"/>
    </source>
</evidence>
<dbReference type="EMBL" id="PSKQ01000017">
    <property type="protein sequence ID" value="MBE8719934.1"/>
    <property type="molecule type" value="Genomic_DNA"/>
</dbReference>
<protein>
    <recommendedName>
        <fullName evidence="3">DUF4843 domain-containing protein</fullName>
    </recommendedName>
</protein>
<evidence type="ECO:0000313" key="1">
    <source>
        <dbReference type="EMBL" id="MBE8719934.1"/>
    </source>
</evidence>
<keyword evidence="2" id="KW-1185">Reference proteome</keyword>